<organism evidence="1">
    <name type="scientific">Bacillus phage PHBA67-T</name>
    <dbReference type="NCBI Taxonomy" id="3233536"/>
    <lineage>
        <taxon>Viruses</taxon>
        <taxon>Duplodnaviria</taxon>
        <taxon>Heunggongvirae</taxon>
        <taxon>Uroviricota</taxon>
        <taxon>Caudoviricetes</taxon>
    </lineage>
</organism>
<accession>A0AAU7YR93</accession>
<evidence type="ECO:0000313" key="1">
    <source>
        <dbReference type="EMBL" id="XCA48778.1"/>
    </source>
</evidence>
<sequence>MLVNIKEIDEYVNTVGRLNTALSEVRSTLAALESGEGQFEIDLRRHHVYHSIHKLNMVNRKELDTVIRYVIIGHLKDKEKFLESELQNLLSKQLEGGNE</sequence>
<gene>
    <name evidence="1" type="ORF">PMBFJFDG_00059</name>
</gene>
<reference evidence="1" key="1">
    <citation type="submission" date="2024-06" db="EMBL/GenBank/DDBJ databases">
        <authorList>
            <person name="Guo B."/>
        </authorList>
    </citation>
    <scope>NUCLEOTIDE SEQUENCE</scope>
</reference>
<proteinExistence type="predicted"/>
<dbReference type="EMBL" id="PP938272">
    <property type="protein sequence ID" value="XCA48778.1"/>
    <property type="molecule type" value="Genomic_DNA"/>
</dbReference>
<protein>
    <submittedName>
        <fullName evidence="1">Uncharacterized protein</fullName>
    </submittedName>
</protein>
<name>A0AAU7YR93_9CAUD</name>